<dbReference type="PANTHER" id="PTHR43081:SF1">
    <property type="entry name" value="ADENYLATE CYCLASE, TERMINAL-DIFFERENTIATION SPECIFIC"/>
    <property type="match status" value="1"/>
</dbReference>
<keyword evidence="1" id="KW-1133">Transmembrane helix</keyword>
<keyword evidence="1" id="KW-0472">Membrane</keyword>
<sequence length="691" mass="76955">METIGKYLTSTWAAVISVCLLLTLYVLNPGFIQTLQLKTFDYLITSLEQKKSDEIVIVNIGEKSVEKFGQWPFNRSDLSTIIEKLRENGAGVIAAPILFSEKDRAGGDDDFAKVLDGVVLAQIPTIQNSKPDSVHRGFSAIGPINPSTSVYGWPGGLRPLDKFSENASGVGVVATVPELDGVVRRIPLLVNIASGLYPSFPLETIRVAAGDISFQVKTNDEGIEAVRIPQFPAISTDERGRVWLAWNNKFETLEASEIDDRVKDKVIVLGLTIEGVGGIIATPIGEKWAHEIQAQALQTLIDGTSISRPGVAKLLEGTLLALLLMLLLYIVPRLTVGLTVPFYALCIACISYGSYYLFKTQLQLWDPSYIILATTAVYGHLVFNNFAREFRLKQQIKKQFGTYLSPALVEKLQKNPELLRLGGETRELSIMFTDVRGFTTISEHYGADVQGLTQIMNRYMTAMTAKIIQNEGTLDKYIGDAQMAFWNAPLDDDMHARHAVKTALEMLGDLERFNKEIAADGVPPFGMGLGINTGSVVVGNMGSSQRFDYTCLGDTVNLASRLEGQSKPYHVKMVIGPLTYQYVKDEYLCLELDCLAVKGKSEGVKIYTIVEKNAINNAYSKTHADFLQHYRDMNWEKALEYVPYLENAFEGDMTEYYHMMVERIEEYKKTPPGVWYDGEQIWDGVFRTNSK</sequence>
<keyword evidence="1" id="KW-0812">Transmembrane</keyword>
<feature type="transmembrane region" description="Helical" evidence="1">
    <location>
        <begin position="369"/>
        <end position="387"/>
    </location>
</feature>
<dbReference type="GO" id="GO:0006171">
    <property type="term" value="P:cAMP biosynthetic process"/>
    <property type="evidence" value="ECO:0007669"/>
    <property type="project" value="TreeGrafter"/>
</dbReference>
<dbReference type="InterPro" id="IPR001054">
    <property type="entry name" value="A/G_cyclase"/>
</dbReference>
<reference evidence="3" key="1">
    <citation type="submission" date="2020-04" db="EMBL/GenBank/DDBJ databases">
        <authorList>
            <person name="Chiriac C."/>
            <person name="Salcher M."/>
            <person name="Ghai R."/>
            <person name="Kavagutti S V."/>
        </authorList>
    </citation>
    <scope>NUCLEOTIDE SEQUENCE</scope>
</reference>
<dbReference type="InterPro" id="IPR029787">
    <property type="entry name" value="Nucleotide_cyclase"/>
</dbReference>
<dbReference type="InterPro" id="IPR050697">
    <property type="entry name" value="Adenylyl/Guanylyl_Cyclase_3/4"/>
</dbReference>
<dbReference type="Pfam" id="PF05226">
    <property type="entry name" value="CHASE2"/>
    <property type="match status" value="1"/>
</dbReference>
<dbReference type="InterPro" id="IPR007890">
    <property type="entry name" value="CHASE2"/>
</dbReference>
<evidence type="ECO:0000256" key="1">
    <source>
        <dbReference type="SAM" id="Phobius"/>
    </source>
</evidence>
<evidence type="ECO:0000259" key="2">
    <source>
        <dbReference type="PROSITE" id="PS50125"/>
    </source>
</evidence>
<dbReference type="CDD" id="cd07302">
    <property type="entry name" value="CHD"/>
    <property type="match status" value="1"/>
</dbReference>
<dbReference type="EMBL" id="LR796247">
    <property type="protein sequence ID" value="CAB4131624.1"/>
    <property type="molecule type" value="Genomic_DNA"/>
</dbReference>
<dbReference type="Pfam" id="PF00211">
    <property type="entry name" value="Guanylate_cyc"/>
    <property type="match status" value="1"/>
</dbReference>
<feature type="transmembrane region" description="Helical" evidence="1">
    <location>
        <begin position="338"/>
        <end position="357"/>
    </location>
</feature>
<name>A0A6J5LAW8_9CAUD</name>
<dbReference type="SMART" id="SM00044">
    <property type="entry name" value="CYCc"/>
    <property type="match status" value="1"/>
</dbReference>
<organism evidence="3">
    <name type="scientific">uncultured Caudovirales phage</name>
    <dbReference type="NCBI Taxonomy" id="2100421"/>
    <lineage>
        <taxon>Viruses</taxon>
        <taxon>Duplodnaviria</taxon>
        <taxon>Heunggongvirae</taxon>
        <taxon>Uroviricota</taxon>
        <taxon>Caudoviricetes</taxon>
        <taxon>Peduoviridae</taxon>
        <taxon>Maltschvirus</taxon>
        <taxon>Maltschvirus maltsch</taxon>
    </lineage>
</organism>
<feature type="domain" description="Guanylate cyclase" evidence="2">
    <location>
        <begin position="429"/>
        <end position="563"/>
    </location>
</feature>
<evidence type="ECO:0000313" key="3">
    <source>
        <dbReference type="EMBL" id="CAB4131624.1"/>
    </source>
</evidence>
<feature type="transmembrane region" description="Helical" evidence="1">
    <location>
        <begin position="7"/>
        <end position="27"/>
    </location>
</feature>
<dbReference type="GO" id="GO:0035556">
    <property type="term" value="P:intracellular signal transduction"/>
    <property type="evidence" value="ECO:0007669"/>
    <property type="project" value="InterPro"/>
</dbReference>
<dbReference type="PROSITE" id="PS50125">
    <property type="entry name" value="GUANYLATE_CYCLASE_2"/>
    <property type="match status" value="1"/>
</dbReference>
<gene>
    <name evidence="3" type="ORF">UFOVP132_179</name>
</gene>
<dbReference type="PANTHER" id="PTHR43081">
    <property type="entry name" value="ADENYLATE CYCLASE, TERMINAL-DIFFERENTIATION SPECIFIC-RELATED"/>
    <property type="match status" value="1"/>
</dbReference>
<feature type="transmembrane region" description="Helical" evidence="1">
    <location>
        <begin position="314"/>
        <end position="331"/>
    </location>
</feature>
<protein>
    <submittedName>
        <fullName evidence="3">CHD domain containing protein</fullName>
    </submittedName>
</protein>
<dbReference type="Gene3D" id="3.30.70.1230">
    <property type="entry name" value="Nucleotide cyclase"/>
    <property type="match status" value="1"/>
</dbReference>
<accession>A0A6J5LAW8</accession>
<dbReference type="SUPFAM" id="SSF55073">
    <property type="entry name" value="Nucleotide cyclase"/>
    <property type="match status" value="1"/>
</dbReference>
<proteinExistence type="predicted"/>
<dbReference type="SMART" id="SM01080">
    <property type="entry name" value="CHASE2"/>
    <property type="match status" value="1"/>
</dbReference>